<feature type="domain" description="Carbohydrate kinase PfkB" evidence="4">
    <location>
        <begin position="7"/>
        <end position="298"/>
    </location>
</feature>
<dbReference type="InterPro" id="IPR050306">
    <property type="entry name" value="PfkB_Carbo_kinase"/>
</dbReference>
<keyword evidence="2" id="KW-0808">Transferase</keyword>
<dbReference type="Gene3D" id="3.40.1190.20">
    <property type="match status" value="1"/>
</dbReference>
<evidence type="ECO:0000259" key="4">
    <source>
        <dbReference type="Pfam" id="PF00294"/>
    </source>
</evidence>
<dbReference type="CDD" id="cd01166">
    <property type="entry name" value="KdgK"/>
    <property type="match status" value="1"/>
</dbReference>
<dbReference type="GO" id="GO:0008673">
    <property type="term" value="F:2-dehydro-3-deoxygluconokinase activity"/>
    <property type="evidence" value="ECO:0007669"/>
    <property type="project" value="TreeGrafter"/>
</dbReference>
<dbReference type="GO" id="GO:0006974">
    <property type="term" value="P:DNA damage response"/>
    <property type="evidence" value="ECO:0007669"/>
    <property type="project" value="TreeGrafter"/>
</dbReference>
<dbReference type="PROSITE" id="PS00584">
    <property type="entry name" value="PFKB_KINASES_2"/>
    <property type="match status" value="1"/>
</dbReference>
<reference evidence="6" key="1">
    <citation type="submission" date="2018-07" db="EMBL/GenBank/DDBJ databases">
        <authorList>
            <person name="Peiro R."/>
            <person name="Begona"/>
            <person name="Cbmso G."/>
            <person name="Lopez M."/>
            <person name="Gonzalez S."/>
        </authorList>
    </citation>
    <scope>NUCLEOTIDE SEQUENCE [LARGE SCALE GENOMIC DNA]</scope>
</reference>
<accession>A0A376ADK1</accession>
<dbReference type="GO" id="GO:0042840">
    <property type="term" value="P:D-glucuronate catabolic process"/>
    <property type="evidence" value="ECO:0007669"/>
    <property type="project" value="TreeGrafter"/>
</dbReference>
<proteinExistence type="inferred from homology"/>
<protein>
    <recommendedName>
        <fullName evidence="4">Carbohydrate kinase PfkB domain-containing protein</fullName>
    </recommendedName>
</protein>
<dbReference type="Pfam" id="PF00294">
    <property type="entry name" value="PfkB"/>
    <property type="match status" value="1"/>
</dbReference>
<dbReference type="OrthoDB" id="9776822at2"/>
<dbReference type="Proteomes" id="UP000254764">
    <property type="component" value="Unassembled WGS sequence"/>
</dbReference>
<dbReference type="PANTHER" id="PTHR43085:SF15">
    <property type="entry name" value="2-DEHYDRO-3-DEOXYGLUCONOKINASE"/>
    <property type="match status" value="1"/>
</dbReference>
<name>A0A376ADK1_9HYPH</name>
<keyword evidence="3" id="KW-0418">Kinase</keyword>
<dbReference type="AlphaFoldDB" id="A0A376ADK1"/>
<evidence type="ECO:0000313" key="6">
    <source>
        <dbReference type="Proteomes" id="UP000254764"/>
    </source>
</evidence>
<dbReference type="STRING" id="1336235.GCA_000518785_03323"/>
<organism evidence="5 6">
    <name type="scientific">Ciceribacter selenitireducens ATCC BAA-1503</name>
    <dbReference type="NCBI Taxonomy" id="1336235"/>
    <lineage>
        <taxon>Bacteria</taxon>
        <taxon>Pseudomonadati</taxon>
        <taxon>Pseudomonadota</taxon>
        <taxon>Alphaproteobacteria</taxon>
        <taxon>Hyphomicrobiales</taxon>
        <taxon>Rhizobiaceae</taxon>
        <taxon>Ciceribacter</taxon>
    </lineage>
</organism>
<dbReference type="EMBL" id="UEYP01000001">
    <property type="protein sequence ID" value="SSC65929.1"/>
    <property type="molecule type" value="Genomic_DNA"/>
</dbReference>
<dbReference type="SUPFAM" id="SSF53613">
    <property type="entry name" value="Ribokinase-like"/>
    <property type="match status" value="1"/>
</dbReference>
<dbReference type="PANTHER" id="PTHR43085">
    <property type="entry name" value="HEXOKINASE FAMILY MEMBER"/>
    <property type="match status" value="1"/>
</dbReference>
<evidence type="ECO:0000313" key="5">
    <source>
        <dbReference type="EMBL" id="SSC65929.1"/>
    </source>
</evidence>
<dbReference type="GO" id="GO:0019698">
    <property type="term" value="P:D-galacturonate catabolic process"/>
    <property type="evidence" value="ECO:0007669"/>
    <property type="project" value="TreeGrafter"/>
</dbReference>
<dbReference type="InterPro" id="IPR002173">
    <property type="entry name" value="Carboh/pur_kinase_PfkB_CS"/>
</dbReference>
<dbReference type="GO" id="GO:0005829">
    <property type="term" value="C:cytosol"/>
    <property type="evidence" value="ECO:0007669"/>
    <property type="project" value="TreeGrafter"/>
</dbReference>
<keyword evidence="6" id="KW-1185">Reference proteome</keyword>
<gene>
    <name evidence="5" type="ORF">RHIZ70_1637</name>
</gene>
<evidence type="ECO:0000256" key="3">
    <source>
        <dbReference type="ARBA" id="ARBA00022777"/>
    </source>
</evidence>
<dbReference type="RefSeq" id="WP_115669065.1">
    <property type="nucleotide sequence ID" value="NZ_UEYP01000001.1"/>
</dbReference>
<dbReference type="InterPro" id="IPR029056">
    <property type="entry name" value="Ribokinase-like"/>
</dbReference>
<evidence type="ECO:0000256" key="2">
    <source>
        <dbReference type="ARBA" id="ARBA00022679"/>
    </source>
</evidence>
<comment type="similarity">
    <text evidence="1">Belongs to the carbohydrate kinase PfkB family.</text>
</comment>
<dbReference type="InterPro" id="IPR011611">
    <property type="entry name" value="PfkB_dom"/>
</dbReference>
<sequence length="306" mass="33056">MGNKLFLSIGEAMVELSQAEGGLWRMGFAGDTLNTAWYARACLPADWEVAYFTRLGLDPFSERMRDFLQDNAISTRFIARDPERTVGLYAIELHDGERSFSYWRGQSAARRLADDEQALNTAIAQSDVIYFSGITLAILEPARREALLRLIGAAREAGKTTVFDPNIRPKLWEDPQTMRAWLTRAAAAASIALPSFDDEAAVFGDSDIEQCATRWLRAGAGEVVVKNGGGPVAVSMSDGAIAILTFDSVKPVDSTGAGDSFNGGYLAARLAGEAPDKAAARGHEVAAQVVCRPGALVPREQIRLSL</sequence>
<evidence type="ECO:0000256" key="1">
    <source>
        <dbReference type="ARBA" id="ARBA00010688"/>
    </source>
</evidence>